<dbReference type="EMBL" id="PGOL01001030">
    <property type="protein sequence ID" value="PKI61526.1"/>
    <property type="molecule type" value="Genomic_DNA"/>
</dbReference>
<gene>
    <name evidence="1" type="ORF">CRG98_018110</name>
</gene>
<dbReference type="AlphaFoldDB" id="A0A2I0K1D4"/>
<protein>
    <recommendedName>
        <fullName evidence="3">Retrotransposon gag domain-containing protein</fullName>
    </recommendedName>
</protein>
<evidence type="ECO:0008006" key="3">
    <source>
        <dbReference type="Google" id="ProtNLM"/>
    </source>
</evidence>
<proteinExistence type="predicted"/>
<reference evidence="1 2" key="1">
    <citation type="submission" date="2017-11" db="EMBL/GenBank/DDBJ databases">
        <title>De-novo sequencing of pomegranate (Punica granatum L.) genome.</title>
        <authorList>
            <person name="Akparov Z."/>
            <person name="Amiraslanov A."/>
            <person name="Hajiyeva S."/>
            <person name="Abbasov M."/>
            <person name="Kaur K."/>
            <person name="Hamwieh A."/>
            <person name="Solovyev V."/>
            <person name="Salamov A."/>
            <person name="Braich B."/>
            <person name="Kosarev P."/>
            <person name="Mahmoud A."/>
            <person name="Hajiyev E."/>
            <person name="Babayeva S."/>
            <person name="Izzatullayeva V."/>
            <person name="Mammadov A."/>
            <person name="Mammadov A."/>
            <person name="Sharifova S."/>
            <person name="Ojaghi J."/>
            <person name="Eynullazada K."/>
            <person name="Bayramov B."/>
            <person name="Abdulazimova A."/>
            <person name="Shahmuradov I."/>
        </authorList>
    </citation>
    <scope>NUCLEOTIDE SEQUENCE [LARGE SCALE GENOMIC DNA]</scope>
    <source>
        <strain evidence="2">cv. AG2017</strain>
        <tissue evidence="1">Leaf</tissue>
    </source>
</reference>
<evidence type="ECO:0000313" key="1">
    <source>
        <dbReference type="EMBL" id="PKI61526.1"/>
    </source>
</evidence>
<comment type="caution">
    <text evidence="1">The sequence shown here is derived from an EMBL/GenBank/DDBJ whole genome shotgun (WGS) entry which is preliminary data.</text>
</comment>
<organism evidence="1 2">
    <name type="scientific">Punica granatum</name>
    <name type="common">Pomegranate</name>
    <dbReference type="NCBI Taxonomy" id="22663"/>
    <lineage>
        <taxon>Eukaryota</taxon>
        <taxon>Viridiplantae</taxon>
        <taxon>Streptophyta</taxon>
        <taxon>Embryophyta</taxon>
        <taxon>Tracheophyta</taxon>
        <taxon>Spermatophyta</taxon>
        <taxon>Magnoliopsida</taxon>
        <taxon>eudicotyledons</taxon>
        <taxon>Gunneridae</taxon>
        <taxon>Pentapetalae</taxon>
        <taxon>rosids</taxon>
        <taxon>malvids</taxon>
        <taxon>Myrtales</taxon>
        <taxon>Lythraceae</taxon>
        <taxon>Punica</taxon>
    </lineage>
</organism>
<dbReference type="Proteomes" id="UP000233551">
    <property type="component" value="Unassembled WGS sequence"/>
</dbReference>
<name>A0A2I0K1D4_PUNGR</name>
<keyword evidence="2" id="KW-1185">Reference proteome</keyword>
<sequence length="180" mass="21071">MSPRRTVNPRRVAEEDELDRRIEHIIDTRLVVALERRLDVFMDRLAKRIGALMEARHEVNPREAMESPISTRMMREMTRVMTRTGNSMNLRGMIWVFCFCEEVRHVLVEKTTEDNVKYLLFPATLTGSAAEWTQRIGKDVNYLFGMEQKDGELLLVWYNRFFGIVAKVHEVTSCETISAF</sequence>
<evidence type="ECO:0000313" key="2">
    <source>
        <dbReference type="Proteomes" id="UP000233551"/>
    </source>
</evidence>
<accession>A0A2I0K1D4</accession>